<dbReference type="EMBL" id="BAABJP010000007">
    <property type="protein sequence ID" value="GAA5150419.1"/>
    <property type="molecule type" value="Genomic_DNA"/>
</dbReference>
<dbReference type="Gene3D" id="1.20.1260.20">
    <property type="entry name" value="PPE superfamily"/>
    <property type="match status" value="1"/>
</dbReference>
<feature type="compositionally biased region" description="Gly residues" evidence="1">
    <location>
        <begin position="334"/>
        <end position="359"/>
    </location>
</feature>
<feature type="compositionally biased region" description="Low complexity" evidence="1">
    <location>
        <begin position="158"/>
        <end position="169"/>
    </location>
</feature>
<proteinExistence type="predicted"/>
<evidence type="ECO:0000256" key="1">
    <source>
        <dbReference type="SAM" id="MobiDB-lite"/>
    </source>
</evidence>
<feature type="compositionally biased region" description="Acidic residues" evidence="1">
    <location>
        <begin position="417"/>
        <end position="427"/>
    </location>
</feature>
<feature type="compositionally biased region" description="Basic and acidic residues" evidence="1">
    <location>
        <begin position="9"/>
        <end position="20"/>
    </location>
</feature>
<feature type="compositionally biased region" description="Low complexity" evidence="1">
    <location>
        <begin position="184"/>
        <end position="209"/>
    </location>
</feature>
<dbReference type="Proteomes" id="UP001428817">
    <property type="component" value="Unassembled WGS sequence"/>
</dbReference>
<feature type="compositionally biased region" description="Low complexity" evidence="1">
    <location>
        <begin position="242"/>
        <end position="255"/>
    </location>
</feature>
<comment type="caution">
    <text evidence="2">The sequence shown here is derived from an EMBL/GenBank/DDBJ whole genome shotgun (WGS) entry which is preliminary data.</text>
</comment>
<accession>A0ABP9PVA6</accession>
<reference evidence="3" key="1">
    <citation type="journal article" date="2019" name="Int. J. Syst. Evol. Microbiol.">
        <title>The Global Catalogue of Microorganisms (GCM) 10K type strain sequencing project: providing services to taxonomists for standard genome sequencing and annotation.</title>
        <authorList>
            <consortium name="The Broad Institute Genomics Platform"/>
            <consortium name="The Broad Institute Genome Sequencing Center for Infectious Disease"/>
            <person name="Wu L."/>
            <person name="Ma J."/>
        </authorList>
    </citation>
    <scope>NUCLEOTIDE SEQUENCE [LARGE SCALE GENOMIC DNA]</scope>
    <source>
        <strain evidence="3">JCM 18303</strain>
    </source>
</reference>
<keyword evidence="3" id="KW-1185">Reference proteome</keyword>
<protein>
    <recommendedName>
        <fullName evidence="4">PPE family protein</fullName>
    </recommendedName>
</protein>
<gene>
    <name evidence="2" type="ORF">GCM10023321_15740</name>
</gene>
<organism evidence="2 3">
    <name type="scientific">Pseudonocardia eucalypti</name>
    <dbReference type="NCBI Taxonomy" id="648755"/>
    <lineage>
        <taxon>Bacteria</taxon>
        <taxon>Bacillati</taxon>
        <taxon>Actinomycetota</taxon>
        <taxon>Actinomycetes</taxon>
        <taxon>Pseudonocardiales</taxon>
        <taxon>Pseudonocardiaceae</taxon>
        <taxon>Pseudonocardia</taxon>
    </lineage>
</organism>
<evidence type="ECO:0000313" key="2">
    <source>
        <dbReference type="EMBL" id="GAA5150419.1"/>
    </source>
</evidence>
<name>A0ABP9PVA6_9PSEU</name>
<feature type="region of interest" description="Disordered" evidence="1">
    <location>
        <begin position="1"/>
        <end position="32"/>
    </location>
</feature>
<dbReference type="RefSeq" id="WP_185064255.1">
    <property type="nucleotide sequence ID" value="NZ_BAABJP010000007.1"/>
</dbReference>
<dbReference type="InterPro" id="IPR038332">
    <property type="entry name" value="PPE_sf"/>
</dbReference>
<evidence type="ECO:0000313" key="3">
    <source>
        <dbReference type="Proteomes" id="UP001428817"/>
    </source>
</evidence>
<sequence length="435" mass="42724">MSSPGVGGSEHERLWRESRQGDPAAATNSQAGYQRTSVALNKISETIQAPLKEFGLAWEGTAAGAANRGIGQHARWAGEAAARSTAEGAKAGEYARSAQDVKHKMPPYPPQLSPAAQEKGVMGGNWALAEEERMNALQRARQLMADHAGTCQTVRPSPGFAGPAPGVRGAPPPPGGRSGGPGTRAGSPVAPGGAATPGVTGTRPGGPAARASVPGAPRPVGAEPAGRLGPGVAAGAGYRQNRSGSGVVPASAAGAVGRGGPSDRPRGDTRPTVAASGPAGRTESNEKRVPVVSGPPVRPELAGVHRNAAPLRPLRPRGNRQANTDNAISAGQPSAGGAGGVGGAGGASGADQSGSGGPAPGQPGPGMPSSGMSGSGVPGSGVPGSGMPGGVPPPMLGAGGWPEAEANRHERPGYLLDDSDLFPDEDGVVPPVIGR</sequence>
<evidence type="ECO:0008006" key="4">
    <source>
        <dbReference type="Google" id="ProtNLM"/>
    </source>
</evidence>
<feature type="compositionally biased region" description="Gly residues" evidence="1">
    <location>
        <begin position="373"/>
        <end position="389"/>
    </location>
</feature>
<feature type="region of interest" description="Disordered" evidence="1">
    <location>
        <begin position="153"/>
        <end position="435"/>
    </location>
</feature>